<evidence type="ECO:0000256" key="8">
    <source>
        <dbReference type="ARBA" id="ARBA00023136"/>
    </source>
</evidence>
<evidence type="ECO:0000313" key="13">
    <source>
        <dbReference type="Proteomes" id="UP000826271"/>
    </source>
</evidence>
<dbReference type="PANTHER" id="PTHR11562">
    <property type="entry name" value="CATION EFFLUX PROTEIN/ ZINC TRANSPORTER"/>
    <property type="match status" value="1"/>
</dbReference>
<feature type="domain" description="Cation efflux protein cytoplasmic" evidence="11">
    <location>
        <begin position="310"/>
        <end position="384"/>
    </location>
</feature>
<evidence type="ECO:0000256" key="6">
    <source>
        <dbReference type="ARBA" id="ARBA00022989"/>
    </source>
</evidence>
<dbReference type="GO" id="GO:0005886">
    <property type="term" value="C:plasma membrane"/>
    <property type="evidence" value="ECO:0007669"/>
    <property type="project" value="TreeGrafter"/>
</dbReference>
<dbReference type="InterPro" id="IPR027470">
    <property type="entry name" value="Cation_efflux_CTD"/>
</dbReference>
<dbReference type="SUPFAM" id="SSF161111">
    <property type="entry name" value="Cation efflux protein transmembrane domain-like"/>
    <property type="match status" value="1"/>
</dbReference>
<comment type="similarity">
    <text evidence="2">Belongs to the cation diffusion facilitator (CDF) transporter (TC 2.A.4) family. SLC30A subfamily.</text>
</comment>
<organism evidence="12 13">
    <name type="scientific">Buddleja alternifolia</name>
    <dbReference type="NCBI Taxonomy" id="168488"/>
    <lineage>
        <taxon>Eukaryota</taxon>
        <taxon>Viridiplantae</taxon>
        <taxon>Streptophyta</taxon>
        <taxon>Embryophyta</taxon>
        <taxon>Tracheophyta</taxon>
        <taxon>Spermatophyta</taxon>
        <taxon>Magnoliopsida</taxon>
        <taxon>eudicotyledons</taxon>
        <taxon>Gunneridae</taxon>
        <taxon>Pentapetalae</taxon>
        <taxon>asterids</taxon>
        <taxon>lamiids</taxon>
        <taxon>Lamiales</taxon>
        <taxon>Scrophulariaceae</taxon>
        <taxon>Buddlejeae</taxon>
        <taxon>Buddleja</taxon>
    </lineage>
</organism>
<dbReference type="Pfam" id="PF16916">
    <property type="entry name" value="ZT_dimer"/>
    <property type="match status" value="1"/>
</dbReference>
<feature type="transmembrane region" description="Helical" evidence="9">
    <location>
        <begin position="81"/>
        <end position="98"/>
    </location>
</feature>
<dbReference type="NCBIfam" id="TIGR01297">
    <property type="entry name" value="CDF"/>
    <property type="match status" value="1"/>
</dbReference>
<accession>A0AAV6Y8R3</accession>
<dbReference type="InterPro" id="IPR002524">
    <property type="entry name" value="Cation_efflux"/>
</dbReference>
<dbReference type="InterPro" id="IPR027469">
    <property type="entry name" value="Cation_efflux_TMD_sf"/>
</dbReference>
<dbReference type="Pfam" id="PF01545">
    <property type="entry name" value="Cation_efflux"/>
    <property type="match status" value="1"/>
</dbReference>
<keyword evidence="5" id="KW-0864">Zinc transport</keyword>
<dbReference type="Gene3D" id="1.20.1510.10">
    <property type="entry name" value="Cation efflux protein transmembrane domain"/>
    <property type="match status" value="1"/>
</dbReference>
<dbReference type="EMBL" id="WHWC01000002">
    <property type="protein sequence ID" value="KAG8387908.1"/>
    <property type="molecule type" value="Genomic_DNA"/>
</dbReference>
<evidence type="ECO:0000256" key="1">
    <source>
        <dbReference type="ARBA" id="ARBA00004141"/>
    </source>
</evidence>
<keyword evidence="3" id="KW-0813">Transport</keyword>
<keyword evidence="13" id="KW-1185">Reference proteome</keyword>
<evidence type="ECO:0000256" key="4">
    <source>
        <dbReference type="ARBA" id="ARBA00022692"/>
    </source>
</evidence>
<name>A0AAV6Y8R3_9LAMI</name>
<evidence type="ECO:0000256" key="3">
    <source>
        <dbReference type="ARBA" id="ARBA00022448"/>
    </source>
</evidence>
<dbReference type="Proteomes" id="UP000826271">
    <property type="component" value="Unassembled WGS sequence"/>
</dbReference>
<feature type="domain" description="Cation efflux protein transmembrane" evidence="10">
    <location>
        <begin position="85"/>
        <end position="306"/>
    </location>
</feature>
<keyword evidence="7" id="KW-0406">Ion transport</keyword>
<dbReference type="InterPro" id="IPR050681">
    <property type="entry name" value="CDF/SLC30A"/>
</dbReference>
<reference evidence="12" key="1">
    <citation type="submission" date="2019-10" db="EMBL/GenBank/DDBJ databases">
        <authorList>
            <person name="Zhang R."/>
            <person name="Pan Y."/>
            <person name="Wang J."/>
            <person name="Ma R."/>
            <person name="Yu S."/>
        </authorList>
    </citation>
    <scope>NUCLEOTIDE SEQUENCE</scope>
    <source>
        <strain evidence="12">LA-IB0</strain>
        <tissue evidence="12">Leaf</tissue>
    </source>
</reference>
<keyword evidence="8 9" id="KW-0472">Membrane</keyword>
<evidence type="ECO:0000256" key="2">
    <source>
        <dbReference type="ARBA" id="ARBA00008873"/>
    </source>
</evidence>
<feature type="transmembrane region" description="Helical" evidence="9">
    <location>
        <begin position="118"/>
        <end position="136"/>
    </location>
</feature>
<evidence type="ECO:0008006" key="14">
    <source>
        <dbReference type="Google" id="ProtNLM"/>
    </source>
</evidence>
<evidence type="ECO:0000259" key="11">
    <source>
        <dbReference type="Pfam" id="PF16916"/>
    </source>
</evidence>
<comment type="subcellular location">
    <subcellularLocation>
        <location evidence="1">Membrane</location>
        <topology evidence="1">Multi-pass membrane protein</topology>
    </subcellularLocation>
</comment>
<dbReference type="GO" id="GO:0005773">
    <property type="term" value="C:vacuole"/>
    <property type="evidence" value="ECO:0007669"/>
    <property type="project" value="TreeGrafter"/>
</dbReference>
<dbReference type="PANTHER" id="PTHR11562:SF54">
    <property type="entry name" value="METAL TOLERANCE PROTEIN B"/>
    <property type="match status" value="1"/>
</dbReference>
<keyword evidence="6 9" id="KW-1133">Transmembrane helix</keyword>
<evidence type="ECO:0000259" key="10">
    <source>
        <dbReference type="Pfam" id="PF01545"/>
    </source>
</evidence>
<evidence type="ECO:0000256" key="7">
    <source>
        <dbReference type="ARBA" id="ARBA00023065"/>
    </source>
</evidence>
<keyword evidence="5" id="KW-0862">Zinc</keyword>
<dbReference type="GO" id="GO:0005385">
    <property type="term" value="F:zinc ion transmembrane transporter activity"/>
    <property type="evidence" value="ECO:0007669"/>
    <property type="project" value="TreeGrafter"/>
</dbReference>
<feature type="transmembrane region" description="Helical" evidence="9">
    <location>
        <begin position="276"/>
        <end position="298"/>
    </location>
</feature>
<dbReference type="InterPro" id="IPR058533">
    <property type="entry name" value="Cation_efflux_TM"/>
</dbReference>
<evidence type="ECO:0000313" key="12">
    <source>
        <dbReference type="EMBL" id="KAG8387908.1"/>
    </source>
</evidence>
<gene>
    <name evidence="12" type="ORF">BUALT_Bualt02G0070300</name>
</gene>
<proteinExistence type="inferred from homology"/>
<feature type="transmembrane region" description="Helical" evidence="9">
    <location>
        <begin position="148"/>
        <end position="170"/>
    </location>
</feature>
<dbReference type="AlphaFoldDB" id="A0AAV6Y8R3"/>
<comment type="caution">
    <text evidence="12">The sequence shown here is derived from an EMBL/GenBank/DDBJ whole genome shotgun (WGS) entry which is preliminary data.</text>
</comment>
<keyword evidence="4 9" id="KW-0812">Transmembrane</keyword>
<feature type="transmembrane region" description="Helical" evidence="9">
    <location>
        <begin position="248"/>
        <end position="270"/>
    </location>
</feature>
<dbReference type="InterPro" id="IPR036837">
    <property type="entry name" value="Cation_efflux_CTD_sf"/>
</dbReference>
<sequence length="386" mass="43178">MAFDSELLRVMQSAFGLMLTLSKLMEQGNSQSTELHQVKLDVPKAFVEEKHRFSCSTKCSFSKQEYNILDAAQRSKTSAKLCGLILFYTVVMVIEIVGGLRANSLAILTDAAHLHSDIVGFSISLFTVWVSGWEATPRQSFGYNRLEVMGALLSVQLIWLISATLIYEAIDRLITNQAKVNGKLMFAIAAFGFVVNFLLVLWLGHDHGHSHHHEHSHEIEEGEESTNLVVESPSHGKNEMLNINIQGAYLHLMTDLIQSVGVMIAGSIIWLKPKWLVVDLLCTLIFSIVALGTTFPMLKNVFCILMERAPSEIDIDCLENGLKGIRGVSDVHDVHVWAITVGKYVLECHVVIGPEVGSIEIMHNIREYCEQTFKIHHVTIQIEQEL</sequence>
<evidence type="ECO:0000256" key="9">
    <source>
        <dbReference type="SAM" id="Phobius"/>
    </source>
</evidence>
<dbReference type="SUPFAM" id="SSF160240">
    <property type="entry name" value="Cation efflux protein cytoplasmic domain-like"/>
    <property type="match status" value="1"/>
</dbReference>
<evidence type="ECO:0000256" key="5">
    <source>
        <dbReference type="ARBA" id="ARBA00022906"/>
    </source>
</evidence>
<feature type="transmembrane region" description="Helical" evidence="9">
    <location>
        <begin position="182"/>
        <end position="203"/>
    </location>
</feature>
<protein>
    <recommendedName>
        <fullName evidence="14">Metal tolerance protein B</fullName>
    </recommendedName>
</protein>